<evidence type="ECO:0000313" key="2">
    <source>
        <dbReference type="EMBL" id="KAK3201401.1"/>
    </source>
</evidence>
<keyword evidence="3" id="KW-1185">Reference proteome</keyword>
<evidence type="ECO:0008006" key="4">
    <source>
        <dbReference type="Google" id="ProtNLM"/>
    </source>
</evidence>
<feature type="region of interest" description="Disordered" evidence="1">
    <location>
        <begin position="268"/>
        <end position="321"/>
    </location>
</feature>
<dbReference type="Proteomes" id="UP001280581">
    <property type="component" value="Unassembled WGS sequence"/>
</dbReference>
<dbReference type="AlphaFoldDB" id="A0AAN6LQ56"/>
<reference evidence="2 3" key="1">
    <citation type="submission" date="2021-02" db="EMBL/GenBank/DDBJ databases">
        <title>Genome assembly of Pseudopithomyces chartarum.</title>
        <authorList>
            <person name="Jauregui R."/>
            <person name="Singh J."/>
            <person name="Voisey C."/>
        </authorList>
    </citation>
    <scope>NUCLEOTIDE SEQUENCE [LARGE SCALE GENOMIC DNA]</scope>
    <source>
        <strain evidence="2 3">AGR01</strain>
    </source>
</reference>
<accession>A0AAN6LQ56</accession>
<dbReference type="Gene3D" id="1.25.40.20">
    <property type="entry name" value="Ankyrin repeat-containing domain"/>
    <property type="match status" value="1"/>
</dbReference>
<proteinExistence type="predicted"/>
<feature type="compositionally biased region" description="Polar residues" evidence="1">
    <location>
        <begin position="296"/>
        <end position="321"/>
    </location>
</feature>
<evidence type="ECO:0000256" key="1">
    <source>
        <dbReference type="SAM" id="MobiDB-lite"/>
    </source>
</evidence>
<name>A0AAN6LQ56_9PLEO</name>
<dbReference type="EMBL" id="WVTA01000016">
    <property type="protein sequence ID" value="KAK3201401.1"/>
    <property type="molecule type" value="Genomic_DNA"/>
</dbReference>
<comment type="caution">
    <text evidence="2">The sequence shown here is derived from an EMBL/GenBank/DDBJ whole genome shotgun (WGS) entry which is preliminary data.</text>
</comment>
<protein>
    <recommendedName>
        <fullName evidence="4">Ankyrin repeat protein</fullName>
    </recommendedName>
</protein>
<organism evidence="2 3">
    <name type="scientific">Pseudopithomyces chartarum</name>
    <dbReference type="NCBI Taxonomy" id="1892770"/>
    <lineage>
        <taxon>Eukaryota</taxon>
        <taxon>Fungi</taxon>
        <taxon>Dikarya</taxon>
        <taxon>Ascomycota</taxon>
        <taxon>Pezizomycotina</taxon>
        <taxon>Dothideomycetes</taxon>
        <taxon>Pleosporomycetidae</taxon>
        <taxon>Pleosporales</taxon>
        <taxon>Massarineae</taxon>
        <taxon>Didymosphaeriaceae</taxon>
        <taxon>Pseudopithomyces</taxon>
    </lineage>
</organism>
<gene>
    <name evidence="2" type="ORF">GRF29_185g859013</name>
</gene>
<sequence>MGPLHFAARGGHTPVCESLWNSGVKDNFPNGVRNSHGSAPPTPVVCAADAGMSDTVEYFCKNVLKPADRKQLSFLLISAVQKRSIGVVDVLLDFKEYYNIQEKDRYGHNALWYAEHWKSTPPEIETALKRAIGVVSSSPTASTNQNPLPDLDAWYLPLYVDAYKKTQPKTLRTLSLNIDEAFLSHLLKVEGFSQTLGDEDLILVRTIATGTKNEQHLHGINQAIADRLREVPDFVGLIPSQHLTLVKNISQVNRDEYARDVIRRAVEDPRRKRQHVQVDSATTLDQRRKRHRPNENSDTIQKSSSQLEYTGLLSPSTLPNE</sequence>
<evidence type="ECO:0000313" key="3">
    <source>
        <dbReference type="Proteomes" id="UP001280581"/>
    </source>
</evidence>
<dbReference type="SUPFAM" id="SSF48403">
    <property type="entry name" value="Ankyrin repeat"/>
    <property type="match status" value="1"/>
</dbReference>
<dbReference type="InterPro" id="IPR036770">
    <property type="entry name" value="Ankyrin_rpt-contain_sf"/>
</dbReference>